<organism evidence="2 3">
    <name type="scientific">Funneliformis geosporum</name>
    <dbReference type="NCBI Taxonomy" id="1117311"/>
    <lineage>
        <taxon>Eukaryota</taxon>
        <taxon>Fungi</taxon>
        <taxon>Fungi incertae sedis</taxon>
        <taxon>Mucoromycota</taxon>
        <taxon>Glomeromycotina</taxon>
        <taxon>Glomeromycetes</taxon>
        <taxon>Glomerales</taxon>
        <taxon>Glomeraceae</taxon>
        <taxon>Funneliformis</taxon>
    </lineage>
</organism>
<gene>
    <name evidence="2" type="ORF">FWILDA_LOCUS514</name>
</gene>
<name>A0A9W4WHL6_9GLOM</name>
<dbReference type="EMBL" id="CAMKVN010000034">
    <property type="protein sequence ID" value="CAI2162356.1"/>
    <property type="molecule type" value="Genomic_DNA"/>
</dbReference>
<dbReference type="PANTHER" id="PTHR28094:SF1">
    <property type="entry name" value="MEIOTICALLY UP-REGULATED GENE 113 PROTEIN"/>
    <property type="match status" value="1"/>
</dbReference>
<dbReference type="Proteomes" id="UP001153678">
    <property type="component" value="Unassembled WGS sequence"/>
</dbReference>
<evidence type="ECO:0000259" key="1">
    <source>
        <dbReference type="SMART" id="SM00974"/>
    </source>
</evidence>
<evidence type="ECO:0000313" key="3">
    <source>
        <dbReference type="Proteomes" id="UP001153678"/>
    </source>
</evidence>
<feature type="domain" description="Bacteriophage T5 Orf172 DNA-binding" evidence="1">
    <location>
        <begin position="259"/>
        <end position="364"/>
    </location>
</feature>
<evidence type="ECO:0000313" key="2">
    <source>
        <dbReference type="EMBL" id="CAI2162356.1"/>
    </source>
</evidence>
<dbReference type="SMART" id="SM00974">
    <property type="entry name" value="T5orf172"/>
    <property type="match status" value="1"/>
</dbReference>
<comment type="caution">
    <text evidence="2">The sequence shown here is derived from an EMBL/GenBank/DDBJ whole genome shotgun (WGS) entry which is preliminary data.</text>
</comment>
<dbReference type="Pfam" id="PF10544">
    <property type="entry name" value="T5orf172"/>
    <property type="match status" value="1"/>
</dbReference>
<dbReference type="InterPro" id="IPR018306">
    <property type="entry name" value="Phage_T5_Orf172_DNA-bd"/>
</dbReference>
<dbReference type="InterPro" id="IPR053006">
    <property type="entry name" value="Meiosis_regulatory"/>
</dbReference>
<sequence>MVICHDDICSPKQGKPNSQNTCKGITSQGQPCKKVLLVSEEYCRHHKDQRAEENVFSIPITRKKNSSKVNDDLDEINNEFKSLSLNKSPSTRNDSSSLRTFLEEKQKTGQKYTIKELGEAMEGPYQSPISNIPNIKSPTPTNMHSSCINASHGLMTDNQKMTPVIIDLTDDDRKNGNSINHKIQVSDGLSRQNKKEIVESVEDELEKDIFVPDKATKIWIKYGEWIKPDLSPEIKRLLKSEIEKPITNRDKPGPNSEERDKQTFYKVGRSSNVHRRLYQWAKRCGNKPNLIELFPNVSNVKEDSCKSVESPKCKYTHRAERLIHIELNARFKADIEKCGSCGRLHKEWFKALSNSNDEFELHRWDEVREVITNWISFVETVYGTG</sequence>
<dbReference type="AlphaFoldDB" id="A0A9W4WHL6"/>
<accession>A0A9W4WHL6</accession>
<reference evidence="2" key="1">
    <citation type="submission" date="2022-08" db="EMBL/GenBank/DDBJ databases">
        <authorList>
            <person name="Kallberg Y."/>
            <person name="Tangrot J."/>
            <person name="Rosling A."/>
        </authorList>
    </citation>
    <scope>NUCLEOTIDE SEQUENCE</scope>
    <source>
        <strain evidence="2">Wild A</strain>
    </source>
</reference>
<proteinExistence type="predicted"/>
<dbReference type="PANTHER" id="PTHR28094">
    <property type="entry name" value="MEIOTICALLY UP-REGULATED GENE 113 PROTEIN"/>
    <property type="match status" value="1"/>
</dbReference>
<dbReference type="OrthoDB" id="2417614at2759"/>
<keyword evidence="3" id="KW-1185">Reference proteome</keyword>
<protein>
    <submittedName>
        <fullName evidence="2">7368_t:CDS:1</fullName>
    </submittedName>
</protein>